<evidence type="ECO:0000256" key="6">
    <source>
        <dbReference type="ARBA" id="ARBA00023242"/>
    </source>
</evidence>
<dbReference type="GO" id="GO:0032991">
    <property type="term" value="C:protein-containing complex"/>
    <property type="evidence" value="ECO:0007669"/>
    <property type="project" value="UniProtKB-ARBA"/>
</dbReference>
<dbReference type="PANTHER" id="PTHR13992:SF39">
    <property type="entry name" value="SMRTER, ISOFORM G"/>
    <property type="match status" value="1"/>
</dbReference>
<dbReference type="GO" id="GO:0005654">
    <property type="term" value="C:nucleoplasm"/>
    <property type="evidence" value="ECO:0007669"/>
    <property type="project" value="UniProtKB-ARBA"/>
</dbReference>
<feature type="domain" description="SANT" evidence="9">
    <location>
        <begin position="540"/>
        <end position="591"/>
    </location>
</feature>
<feature type="coiled-coil region" evidence="7">
    <location>
        <begin position="476"/>
        <end position="506"/>
    </location>
</feature>
<proteinExistence type="inferred from homology"/>
<keyword evidence="10" id="KW-1185">Reference proteome</keyword>
<evidence type="ECO:0000313" key="10">
    <source>
        <dbReference type="Proteomes" id="UP000095280"/>
    </source>
</evidence>
<evidence type="ECO:0000256" key="7">
    <source>
        <dbReference type="SAM" id="Coils"/>
    </source>
</evidence>
<evidence type="ECO:0000256" key="8">
    <source>
        <dbReference type="SAM" id="MobiDB-lite"/>
    </source>
</evidence>
<protein>
    <submittedName>
        <fullName evidence="11 12">SANT domain-containing protein</fullName>
    </submittedName>
</protein>
<keyword evidence="2" id="KW-0479">Metal-binding</keyword>
<accession>A0A1I8I210</accession>
<evidence type="ECO:0000256" key="3">
    <source>
        <dbReference type="ARBA" id="ARBA00022771"/>
    </source>
</evidence>
<dbReference type="InterPro" id="IPR009057">
    <property type="entry name" value="Homeodomain-like_sf"/>
</dbReference>
<evidence type="ECO:0000256" key="1">
    <source>
        <dbReference type="ARBA" id="ARBA00010097"/>
    </source>
</evidence>
<dbReference type="Pfam" id="PF00249">
    <property type="entry name" value="Myb_DNA-binding"/>
    <property type="match status" value="1"/>
</dbReference>
<feature type="compositionally biased region" description="Basic residues" evidence="8">
    <location>
        <begin position="142"/>
        <end position="153"/>
    </location>
</feature>
<dbReference type="GO" id="GO:0008270">
    <property type="term" value="F:zinc ion binding"/>
    <property type="evidence" value="ECO:0007669"/>
    <property type="project" value="UniProtKB-KW"/>
</dbReference>
<dbReference type="PROSITE" id="PS51293">
    <property type="entry name" value="SANT"/>
    <property type="match status" value="1"/>
</dbReference>
<feature type="compositionally biased region" description="Polar residues" evidence="8">
    <location>
        <begin position="46"/>
        <end position="72"/>
    </location>
</feature>
<evidence type="ECO:0000256" key="4">
    <source>
        <dbReference type="ARBA" id="ARBA00022833"/>
    </source>
</evidence>
<feature type="compositionally biased region" description="Low complexity" evidence="8">
    <location>
        <begin position="125"/>
        <end position="138"/>
    </location>
</feature>
<dbReference type="GO" id="GO:0006357">
    <property type="term" value="P:regulation of transcription by RNA polymerase II"/>
    <property type="evidence" value="ECO:0007669"/>
    <property type="project" value="TreeGrafter"/>
</dbReference>
<evidence type="ECO:0000313" key="11">
    <source>
        <dbReference type="WBParaSite" id="maker-uti_cns_0009490-snap-gene-0.4-mRNA-1"/>
    </source>
</evidence>
<feature type="region of interest" description="Disordered" evidence="8">
    <location>
        <begin position="1"/>
        <end position="72"/>
    </location>
</feature>
<feature type="compositionally biased region" description="Low complexity" evidence="8">
    <location>
        <begin position="18"/>
        <end position="38"/>
    </location>
</feature>
<comment type="similarity">
    <text evidence="1">Belongs to the N-CoR nuclear receptor corepressors family.</text>
</comment>
<dbReference type="InterPro" id="IPR051571">
    <property type="entry name" value="N-CoR_corepressor"/>
</dbReference>
<sequence length="616" mass="70315">MGADQSRPDDQDGQNWQNSNSANAASSNNSNNNATSNSISEPMGNNFVQSLSSTHRQAGRQQTAQLPQSQPVLTSSSSNFAAALSTATVASMSGNGAVGPVQSRTLPHHFARPPPAHYQQHHQHQLAQAVAGAAQIPPRQVPHQHHTPARLPHHHVENSTANNNNNTLQFIKHHRMPDRLPAHQHATPGQVATAAAATAPTAVAAAAAATLQDANSGRRDRDPDPYRYRIDRRQSDKPRIQLIQQKHEHSGAGARQKNEVYHPQVEAISPAPEENLADQRLQKEKTEVGYRLISIENDIKSVQDQLLAKTAERDKLLSRVRQSETEEGRRREDEELEQRLVNPFAAIVAENRRKAAQSHRKVWPEPVPDSPYYNQPSDVAAIRDQELRHREFKPRLIRHLRRIRLANERRERHLRDSYNDLQRHWTRRLERLANSGKQKQREAKWRDYFERYFPELRKSRDEKEKMERFYAQPAQTARTEGEVADMMELIKRAKEEEERMKSLAVLPPMLLAPWDIARRYVNTQGLLLTDPSQHWSSHQDLSFKWTEAERQIFREKFLVFGKNFSAIAAYLHGKSVSECVQFYYLTKKKEGYKILFKKQNIRRRVNKGAAAAAAAA</sequence>
<reference evidence="11 12" key="1">
    <citation type="submission" date="2016-11" db="UniProtKB">
        <authorList>
            <consortium name="WormBaseParasite"/>
        </authorList>
    </citation>
    <scope>IDENTIFICATION</scope>
</reference>
<evidence type="ECO:0000313" key="12">
    <source>
        <dbReference type="WBParaSite" id="maker-uti_cns_0010932-snap-gene-0.3-mRNA-1"/>
    </source>
</evidence>
<organism evidence="10 11">
    <name type="scientific">Macrostomum lignano</name>
    <dbReference type="NCBI Taxonomy" id="282301"/>
    <lineage>
        <taxon>Eukaryota</taxon>
        <taxon>Metazoa</taxon>
        <taxon>Spiralia</taxon>
        <taxon>Lophotrochozoa</taxon>
        <taxon>Platyhelminthes</taxon>
        <taxon>Rhabditophora</taxon>
        <taxon>Macrostomorpha</taxon>
        <taxon>Macrostomida</taxon>
        <taxon>Macrostomidae</taxon>
        <taxon>Macrostomum</taxon>
    </lineage>
</organism>
<dbReference type="InterPro" id="IPR017884">
    <property type="entry name" value="SANT_dom"/>
</dbReference>
<keyword evidence="3" id="KW-0863">Zinc-finger</keyword>
<dbReference type="PANTHER" id="PTHR13992">
    <property type="entry name" value="NUCLEAR RECEPTOR CO-REPRESSOR RELATED NCOR"/>
    <property type="match status" value="1"/>
</dbReference>
<dbReference type="FunFam" id="1.10.10.60:FF:000012">
    <property type="entry name" value="Metastasis-associated 1 family, member 3"/>
    <property type="match status" value="1"/>
</dbReference>
<feature type="compositionally biased region" description="Basic and acidic residues" evidence="8">
    <location>
        <begin position="216"/>
        <end position="236"/>
    </location>
</feature>
<dbReference type="Gene3D" id="1.10.10.60">
    <property type="entry name" value="Homeodomain-like"/>
    <property type="match status" value="1"/>
</dbReference>
<keyword evidence="4" id="KW-0862">Zinc</keyword>
<dbReference type="GO" id="GO:0000785">
    <property type="term" value="C:chromatin"/>
    <property type="evidence" value="ECO:0007669"/>
    <property type="project" value="TreeGrafter"/>
</dbReference>
<dbReference type="GO" id="GO:0003677">
    <property type="term" value="F:DNA binding"/>
    <property type="evidence" value="ECO:0007669"/>
    <property type="project" value="UniProtKB-KW"/>
</dbReference>
<dbReference type="SMART" id="SM00717">
    <property type="entry name" value="SANT"/>
    <property type="match status" value="1"/>
</dbReference>
<dbReference type="WBParaSite" id="maker-uti_cns_0009490-snap-gene-0.4-mRNA-1">
    <property type="protein sequence ID" value="maker-uti_cns_0009490-snap-gene-0.4-mRNA-1"/>
    <property type="gene ID" value="maker-uti_cns_0009490-snap-gene-0.4"/>
</dbReference>
<dbReference type="SUPFAM" id="SSF46689">
    <property type="entry name" value="Homeodomain-like"/>
    <property type="match status" value="1"/>
</dbReference>
<evidence type="ECO:0000259" key="9">
    <source>
        <dbReference type="PROSITE" id="PS51293"/>
    </source>
</evidence>
<feature type="region of interest" description="Disordered" evidence="8">
    <location>
        <begin position="210"/>
        <end position="236"/>
    </location>
</feature>
<evidence type="ECO:0000256" key="5">
    <source>
        <dbReference type="ARBA" id="ARBA00023125"/>
    </source>
</evidence>
<keyword evidence="7" id="KW-0175">Coiled coil</keyword>
<feature type="compositionally biased region" description="Basic and acidic residues" evidence="8">
    <location>
        <begin position="1"/>
        <end position="10"/>
    </location>
</feature>
<dbReference type="Proteomes" id="UP000095280">
    <property type="component" value="Unplaced"/>
</dbReference>
<keyword evidence="5" id="KW-0238">DNA-binding</keyword>
<dbReference type="AlphaFoldDB" id="A0A1I8I210"/>
<dbReference type="InterPro" id="IPR001005">
    <property type="entry name" value="SANT/Myb"/>
</dbReference>
<feature type="region of interest" description="Disordered" evidence="8">
    <location>
        <begin position="95"/>
        <end position="163"/>
    </location>
</feature>
<evidence type="ECO:0000256" key="2">
    <source>
        <dbReference type="ARBA" id="ARBA00022723"/>
    </source>
</evidence>
<keyword evidence="6" id="KW-0539">Nucleus</keyword>
<dbReference type="WBParaSite" id="maker-uti_cns_0010932-snap-gene-0.3-mRNA-1">
    <property type="protein sequence ID" value="maker-uti_cns_0010932-snap-gene-0.3-mRNA-1"/>
    <property type="gene ID" value="maker-uti_cns_0010932-snap-gene-0.3"/>
</dbReference>
<name>A0A1I8I210_9PLAT</name>